<feature type="compositionally biased region" description="Acidic residues" evidence="9">
    <location>
        <begin position="40"/>
        <end position="59"/>
    </location>
</feature>
<evidence type="ECO:0000256" key="3">
    <source>
        <dbReference type="ARBA" id="ARBA00022617"/>
    </source>
</evidence>
<dbReference type="Pfam" id="PF13517">
    <property type="entry name" value="FG-GAP_3"/>
    <property type="match status" value="2"/>
</dbReference>
<dbReference type="PANTHER" id="PTHR16026:SF0">
    <property type="entry name" value="CARTILAGE ACIDIC PROTEIN 1"/>
    <property type="match status" value="1"/>
</dbReference>
<dbReference type="InterPro" id="IPR009056">
    <property type="entry name" value="Cyt_c-like_dom"/>
</dbReference>
<dbReference type="PROSITE" id="PS51257">
    <property type="entry name" value="PROKAR_LIPOPROTEIN"/>
    <property type="match status" value="1"/>
</dbReference>
<evidence type="ECO:0000256" key="1">
    <source>
        <dbReference type="ARBA" id="ARBA00004613"/>
    </source>
</evidence>
<gene>
    <name evidence="11" type="ORF">SAMN05421686_101309</name>
</gene>
<accession>A0A1N7J3C2</accession>
<dbReference type="InterPro" id="IPR018247">
    <property type="entry name" value="EF_Hand_1_Ca_BS"/>
</dbReference>
<dbReference type="SUPFAM" id="SSF46626">
    <property type="entry name" value="Cytochrome c"/>
    <property type="match status" value="2"/>
</dbReference>
<dbReference type="GO" id="GO:0009055">
    <property type="term" value="F:electron transfer activity"/>
    <property type="evidence" value="ECO:0007669"/>
    <property type="project" value="InterPro"/>
</dbReference>
<dbReference type="SUPFAM" id="SSF103647">
    <property type="entry name" value="TSP type-3 repeat"/>
    <property type="match status" value="3"/>
</dbReference>
<evidence type="ECO:0000313" key="12">
    <source>
        <dbReference type="Proteomes" id="UP000185639"/>
    </source>
</evidence>
<keyword evidence="11" id="KW-0560">Oxidoreductase</keyword>
<dbReference type="RefSeq" id="WP_076513772.1">
    <property type="nucleotide sequence ID" value="NZ_FTOH01000001.1"/>
</dbReference>
<dbReference type="InterPro" id="IPR036909">
    <property type="entry name" value="Cyt_c-like_dom_sf"/>
</dbReference>
<dbReference type="PROSITE" id="PS00018">
    <property type="entry name" value="EF_HAND_1"/>
    <property type="match status" value="1"/>
</dbReference>
<dbReference type="InterPro" id="IPR028994">
    <property type="entry name" value="Integrin_alpha_N"/>
</dbReference>
<keyword evidence="11" id="KW-0575">Peroxidase</keyword>
<feature type="domain" description="Cytochrome c" evidence="10">
    <location>
        <begin position="341"/>
        <end position="452"/>
    </location>
</feature>
<dbReference type="Pfam" id="PF03150">
    <property type="entry name" value="CCP_MauG"/>
    <property type="match status" value="1"/>
</dbReference>
<keyword evidence="12" id="KW-1185">Reference proteome</keyword>
<dbReference type="PROSITE" id="PS51007">
    <property type="entry name" value="CYTC"/>
    <property type="match status" value="2"/>
</dbReference>
<evidence type="ECO:0000256" key="6">
    <source>
        <dbReference type="ARBA" id="ARBA00022837"/>
    </source>
</evidence>
<sequence>MKALITIITSACLLVACGGGTGSSDDTPAPPDTAPATPEEAVDTDDDGIPDSQDDDIDGDGVRNINDAFVFDASEWLDTDRDGTGDNADTDDDNDGFLDTVEIELGTDPLDEESFPADLDGDGIPDVLDDDIDNDGTPNAADAFPLDPLEQSDSDLDGIGDVADPDDDNDGYPDTVEVVAGTDPLDASSHPDDLDGDGIPDATDSDIDGDGYLNGDDDLPLDPNEWLDTDGDLIGNNTDTDDDNDGYSDSDEVEADSDPLDVNDKPADLDGDFIPDVLDDDIDGDGVLNGADAYPYDPERSEPDVVTEPTELDTELLALIADIGFDPSELTGRVVPQPGDALVELGKELFFSRSLSFGDDVACASCHDPRLAGTDNLSLPVGVGAHNPLIVGPGRRHDGNYYIDPKADFGPNVPRNSPTTFNIAFYDRAMFWDGRIETIEYDAVRSYYVGTDRKSENGKGELIRTPDSHFGGPDTNAGENLTVAQARFPVTSVDEMRGFSPAAGSSSYDTRELLASKLLARGWESYFREAFGDYISSDEGLITYDRIAFALGEYQRSQVALDNPFFEYLSGNLGAINSSAKRGAIAFFRRDRASCSGCHSGPHFSDENYYPLATPQIGRGKNVFSQDFGRYNVVADSKTKYSFRTPSLLNVALTEPYMHAGSIADLKTAVKWHFDPVSELYNYDFSLDHLAQFSGLGLDTSEHQRQVDSIASQFTSWKATNSQRSKVKLGTIDDTGLEDYVALLRSLSSACLTDHSCTAKWMPDYTEPSPDGMRLEPVFSFFDNSEIFSISEPSPEDPVQPAFPDLSGVLALDLSQCSLADVTSPLQVEITPGFKRANLLSFLDSHEIGYQVLSDVRSLAETALVIGSIAAADLDGDCDFDLAIGLGDKKGIKIYINQNGQFQKAVDNFGLDTRGDIAAFSITDINGDGWPDIFVGHLYETDSKLWLNNGGSGFIRVTEFGHNTIRTTHNAAFADVDSDGDLDLFSSNWDTLSMLDEVHLWENDGRGFFTPRIDDGTYGDFGSRDYTFTPSFTDIDKDGITDLLVAADFRTTQVFSGLGDGVFENITDSDVITDRNAMGSALGDYDNDGDLDWFVTNIHFNEYDDELINRFYRNDSSSQEGIIFSEIAVQAGVSEGDWGWGACMKDFDNDGWLDIFQVNGFGYDNSTFGHPIFDVIGWVGVTDIYALASEDVSSLIESALEYFSGFEALNSTLGNRYSSESDFTAELIAIHTAAKVLARSHGRDTGVLADFHGTPARLYMNNKDGTFREEAALRHIDDTGEGRGIACNDFDRDGDIDIVIMNHNGFPSYYENHFRRLITADDNFLNVRLRGVGGNQFAYGAKVYATSETLNQYREMRFENNYMSNNAPELHFGLAGDDAVSELRVEWPDGEVTILSDVPVNQFMVIEHPSYND</sequence>
<name>A0A1N7J3C2_9GAMM</name>
<evidence type="ECO:0000256" key="7">
    <source>
        <dbReference type="ARBA" id="ARBA00023004"/>
    </source>
</evidence>
<evidence type="ECO:0000313" key="11">
    <source>
        <dbReference type="EMBL" id="SIS43799.1"/>
    </source>
</evidence>
<dbReference type="Gene3D" id="4.10.1080.10">
    <property type="entry name" value="TSP type-3 repeat"/>
    <property type="match status" value="4"/>
</dbReference>
<keyword evidence="7 8" id="KW-0408">Iron</keyword>
<keyword evidence="6" id="KW-0106">Calcium</keyword>
<dbReference type="InterPro" id="IPR027039">
    <property type="entry name" value="Crtac1"/>
</dbReference>
<dbReference type="GO" id="GO:0005509">
    <property type="term" value="F:calcium ion binding"/>
    <property type="evidence" value="ECO:0007669"/>
    <property type="project" value="InterPro"/>
</dbReference>
<dbReference type="EMBL" id="FTOH01000001">
    <property type="protein sequence ID" value="SIS43799.1"/>
    <property type="molecule type" value="Genomic_DNA"/>
</dbReference>
<dbReference type="GO" id="GO:0020037">
    <property type="term" value="F:heme binding"/>
    <property type="evidence" value="ECO:0007669"/>
    <property type="project" value="InterPro"/>
</dbReference>
<feature type="region of interest" description="Disordered" evidence="9">
    <location>
        <begin position="18"/>
        <end position="267"/>
    </location>
</feature>
<dbReference type="GO" id="GO:0004601">
    <property type="term" value="F:peroxidase activity"/>
    <property type="evidence" value="ECO:0007669"/>
    <property type="project" value="UniProtKB-KW"/>
</dbReference>
<dbReference type="Proteomes" id="UP000185639">
    <property type="component" value="Unassembled WGS sequence"/>
</dbReference>
<keyword evidence="4 8" id="KW-0479">Metal-binding</keyword>
<protein>
    <submittedName>
        <fullName evidence="11">Cytochrome c peroxidase</fullName>
    </submittedName>
</protein>
<feature type="compositionally biased region" description="Acidic residues" evidence="9">
    <location>
        <begin position="150"/>
        <end position="171"/>
    </location>
</feature>
<organism evidence="11 12">
    <name type="scientific">Thalassolituus maritimus</name>
    <dbReference type="NCBI Taxonomy" id="484498"/>
    <lineage>
        <taxon>Bacteria</taxon>
        <taxon>Pseudomonadati</taxon>
        <taxon>Pseudomonadota</taxon>
        <taxon>Gammaproteobacteria</taxon>
        <taxon>Oceanospirillales</taxon>
        <taxon>Oceanospirillaceae</taxon>
        <taxon>Thalassolituus</taxon>
    </lineage>
</organism>
<dbReference type="InterPro" id="IPR013517">
    <property type="entry name" value="FG-GAP"/>
</dbReference>
<evidence type="ECO:0000259" key="10">
    <source>
        <dbReference type="PROSITE" id="PS51007"/>
    </source>
</evidence>
<dbReference type="Pfam" id="PF07593">
    <property type="entry name" value="UnbV_ASPIC"/>
    <property type="match status" value="1"/>
</dbReference>
<dbReference type="SUPFAM" id="SSF69318">
    <property type="entry name" value="Integrin alpha N-terminal domain"/>
    <property type="match status" value="2"/>
</dbReference>
<dbReference type="InterPro" id="IPR011519">
    <property type="entry name" value="UnbV_ASPIC"/>
</dbReference>
<keyword evidence="3 8" id="KW-0349">Heme</keyword>
<feature type="compositionally biased region" description="Acidic residues" evidence="9">
    <location>
        <begin position="194"/>
        <end position="231"/>
    </location>
</feature>
<keyword evidence="2" id="KW-0964">Secreted</keyword>
<keyword evidence="5" id="KW-0732">Signal</keyword>
<dbReference type="STRING" id="484498.SAMN05421686_101309"/>
<evidence type="ECO:0000256" key="5">
    <source>
        <dbReference type="ARBA" id="ARBA00022729"/>
    </source>
</evidence>
<dbReference type="OrthoDB" id="100785at2"/>
<feature type="compositionally biased region" description="Acidic residues" evidence="9">
    <location>
        <begin position="109"/>
        <end position="134"/>
    </location>
</feature>
<dbReference type="Gene3D" id="1.10.760.10">
    <property type="entry name" value="Cytochrome c-like domain"/>
    <property type="match status" value="2"/>
</dbReference>
<evidence type="ECO:0000256" key="2">
    <source>
        <dbReference type="ARBA" id="ARBA00022525"/>
    </source>
</evidence>
<evidence type="ECO:0000256" key="8">
    <source>
        <dbReference type="PROSITE-ProRule" id="PRU00433"/>
    </source>
</evidence>
<feature type="compositionally biased region" description="Acidic residues" evidence="9">
    <location>
        <begin position="239"/>
        <end position="261"/>
    </location>
</feature>
<dbReference type="Gene3D" id="2.130.10.130">
    <property type="entry name" value="Integrin alpha, N-terminal"/>
    <property type="match status" value="1"/>
</dbReference>
<dbReference type="InterPro" id="IPR028974">
    <property type="entry name" value="TSP_type-3_rpt"/>
</dbReference>
<proteinExistence type="predicted"/>
<dbReference type="InterPro" id="IPR059100">
    <property type="entry name" value="TSP3_bac"/>
</dbReference>
<dbReference type="InterPro" id="IPR004852">
    <property type="entry name" value="Di-haem_cyt_c_peroxidsae"/>
</dbReference>
<evidence type="ECO:0000256" key="9">
    <source>
        <dbReference type="SAM" id="MobiDB-lite"/>
    </source>
</evidence>
<evidence type="ECO:0000256" key="4">
    <source>
        <dbReference type="ARBA" id="ARBA00022723"/>
    </source>
</evidence>
<reference evidence="12" key="1">
    <citation type="submission" date="2017-01" db="EMBL/GenBank/DDBJ databases">
        <authorList>
            <person name="Varghese N."/>
            <person name="Submissions S."/>
        </authorList>
    </citation>
    <scope>NUCLEOTIDE SEQUENCE [LARGE SCALE GENOMIC DNA]</scope>
    <source>
        <strain evidence="12">DSM 24913</strain>
    </source>
</reference>
<dbReference type="PANTHER" id="PTHR16026">
    <property type="entry name" value="CARTILAGE ACIDIC PROTEIN 1"/>
    <property type="match status" value="1"/>
</dbReference>
<feature type="domain" description="Cytochrome c" evidence="10">
    <location>
        <begin position="578"/>
        <end position="748"/>
    </location>
</feature>
<comment type="subcellular location">
    <subcellularLocation>
        <location evidence="1">Secreted</location>
    </subcellularLocation>
</comment>
<dbReference type="Pfam" id="PF18884">
    <property type="entry name" value="TSP3_bac"/>
    <property type="match status" value="3"/>
</dbReference>